<dbReference type="InterPro" id="IPR015655">
    <property type="entry name" value="PP2C"/>
</dbReference>
<name>A0A9W7DX84_9STRA</name>
<dbReference type="SMART" id="SM00332">
    <property type="entry name" value="PP2Cc"/>
    <property type="match status" value="1"/>
</dbReference>
<gene>
    <name evidence="2" type="ORF">TrRE_jg3217</name>
</gene>
<dbReference type="PROSITE" id="PS51746">
    <property type="entry name" value="PPM_2"/>
    <property type="match status" value="1"/>
</dbReference>
<organism evidence="2 3">
    <name type="scientific">Triparma retinervis</name>
    <dbReference type="NCBI Taxonomy" id="2557542"/>
    <lineage>
        <taxon>Eukaryota</taxon>
        <taxon>Sar</taxon>
        <taxon>Stramenopiles</taxon>
        <taxon>Ochrophyta</taxon>
        <taxon>Bolidophyceae</taxon>
        <taxon>Parmales</taxon>
        <taxon>Triparmaceae</taxon>
        <taxon>Triparma</taxon>
    </lineage>
</organism>
<dbReference type="OrthoDB" id="10264738at2759"/>
<keyword evidence="3" id="KW-1185">Reference proteome</keyword>
<evidence type="ECO:0000313" key="3">
    <source>
        <dbReference type="Proteomes" id="UP001165082"/>
    </source>
</evidence>
<dbReference type="AlphaFoldDB" id="A0A9W7DX84"/>
<dbReference type="InterPro" id="IPR001932">
    <property type="entry name" value="PPM-type_phosphatase-like_dom"/>
</dbReference>
<accession>A0A9W7DX84</accession>
<evidence type="ECO:0000259" key="1">
    <source>
        <dbReference type="PROSITE" id="PS51746"/>
    </source>
</evidence>
<dbReference type="EMBL" id="BRXZ01003681">
    <property type="protein sequence ID" value="GMH59824.1"/>
    <property type="molecule type" value="Genomic_DNA"/>
</dbReference>
<dbReference type="InterPro" id="IPR036457">
    <property type="entry name" value="PPM-type-like_dom_sf"/>
</dbReference>
<dbReference type="SUPFAM" id="SSF81606">
    <property type="entry name" value="PP2C-like"/>
    <property type="match status" value="1"/>
</dbReference>
<dbReference type="CDD" id="cd00143">
    <property type="entry name" value="PP2Cc"/>
    <property type="match status" value="1"/>
</dbReference>
<dbReference type="PANTHER" id="PTHR47992">
    <property type="entry name" value="PROTEIN PHOSPHATASE"/>
    <property type="match status" value="1"/>
</dbReference>
<sequence length="276" mass="30075">MGGGISTDSLTDAQKGEVMHNIAKTIDDAPADAPAKQTSRLLRTLSLNYEEEANAVISSPSPMSRNNFRKRRLTYAKRGSRTSGGDILGVAEKNVFKAGEIGEEPPSNPPFPATIVGTFSCHGIEPAYDEVDRSDVVVAKINQDRGCVAHPYGGDNRQALFAAYDGHGEMGELVSGYAMHEIQHRLENHPSFSHDIEAAFKEVFVEVDESLKEQPSIDCMYSGTTAVVVLMRGQRLYIANCGDSRAVMAFKNRDGMIVAKDLSEDQNPNNPVEQAR</sequence>
<protein>
    <recommendedName>
        <fullName evidence="1">PPM-type phosphatase domain-containing protein</fullName>
    </recommendedName>
</protein>
<dbReference type="Proteomes" id="UP001165082">
    <property type="component" value="Unassembled WGS sequence"/>
</dbReference>
<feature type="domain" description="PPM-type phosphatase" evidence="1">
    <location>
        <begin position="126"/>
        <end position="276"/>
    </location>
</feature>
<proteinExistence type="predicted"/>
<dbReference type="GO" id="GO:0004722">
    <property type="term" value="F:protein serine/threonine phosphatase activity"/>
    <property type="evidence" value="ECO:0007669"/>
    <property type="project" value="InterPro"/>
</dbReference>
<evidence type="ECO:0000313" key="2">
    <source>
        <dbReference type="EMBL" id="GMH59824.1"/>
    </source>
</evidence>
<dbReference type="Gene3D" id="3.60.40.10">
    <property type="entry name" value="PPM-type phosphatase domain"/>
    <property type="match status" value="1"/>
</dbReference>
<comment type="caution">
    <text evidence="2">The sequence shown here is derived from an EMBL/GenBank/DDBJ whole genome shotgun (WGS) entry which is preliminary data.</text>
</comment>
<reference evidence="2" key="1">
    <citation type="submission" date="2022-07" db="EMBL/GenBank/DDBJ databases">
        <title>Genome analysis of Parmales, a sister group of diatoms, reveals the evolutionary specialization of diatoms from phago-mixotrophs to photoautotrophs.</title>
        <authorList>
            <person name="Ban H."/>
            <person name="Sato S."/>
            <person name="Yoshikawa S."/>
            <person name="Kazumasa Y."/>
            <person name="Nakamura Y."/>
            <person name="Ichinomiya M."/>
            <person name="Saitoh K."/>
            <person name="Sato N."/>
            <person name="Blanc-Mathieu R."/>
            <person name="Endo H."/>
            <person name="Kuwata A."/>
            <person name="Ogata H."/>
        </authorList>
    </citation>
    <scope>NUCLEOTIDE SEQUENCE</scope>
</reference>
<dbReference type="Pfam" id="PF00481">
    <property type="entry name" value="PP2C"/>
    <property type="match status" value="1"/>
</dbReference>